<dbReference type="CDD" id="cd00161">
    <property type="entry name" value="beta-trefoil_Ricin-like"/>
    <property type="match status" value="1"/>
</dbReference>
<dbReference type="GO" id="GO:0004553">
    <property type="term" value="F:hydrolase activity, hydrolyzing O-glycosyl compounds"/>
    <property type="evidence" value="ECO:0007669"/>
    <property type="project" value="InterPro"/>
</dbReference>
<dbReference type="InterPro" id="IPR023296">
    <property type="entry name" value="Glyco_hydro_beta-prop_sf"/>
</dbReference>
<comment type="caution">
    <text evidence="8">The sequence shown here is derived from an EMBL/GenBank/DDBJ whole genome shotgun (WGS) entry which is preliminary data.</text>
</comment>
<dbReference type="Pfam" id="PF07554">
    <property type="entry name" value="FIVAR"/>
    <property type="match status" value="1"/>
</dbReference>
<dbReference type="Gene3D" id="2.60.120.560">
    <property type="entry name" value="Exo-inulinase, domain 1"/>
    <property type="match status" value="1"/>
</dbReference>
<evidence type="ECO:0000256" key="3">
    <source>
        <dbReference type="ARBA" id="ARBA00022801"/>
    </source>
</evidence>
<dbReference type="InterPro" id="IPR000421">
    <property type="entry name" value="FA58C"/>
</dbReference>
<dbReference type="Gene3D" id="2.60.120.260">
    <property type="entry name" value="Galactose-binding domain-like"/>
    <property type="match status" value="4"/>
</dbReference>
<proteinExistence type="inferred from homology"/>
<dbReference type="Pfam" id="PF00754">
    <property type="entry name" value="F5_F8_type_C"/>
    <property type="match status" value="4"/>
</dbReference>
<protein>
    <submittedName>
        <fullName evidence="8">Family 43 glycosylhydrolase</fullName>
    </submittedName>
</protein>
<feature type="domain" description="F5/8 type C" evidence="7">
    <location>
        <begin position="609"/>
        <end position="755"/>
    </location>
</feature>
<evidence type="ECO:0000313" key="9">
    <source>
        <dbReference type="Proteomes" id="UP000653127"/>
    </source>
</evidence>
<dbReference type="InterPro" id="IPR006710">
    <property type="entry name" value="Glyco_hydro_43"/>
</dbReference>
<dbReference type="Gene3D" id="2.60.40.10">
    <property type="entry name" value="Immunoglobulins"/>
    <property type="match status" value="1"/>
</dbReference>
<dbReference type="PANTHER" id="PTHR43817">
    <property type="entry name" value="GLYCOSYL HYDROLASE"/>
    <property type="match status" value="1"/>
</dbReference>
<evidence type="ECO:0000256" key="5">
    <source>
        <dbReference type="PIRSR" id="PIRSR606710-2"/>
    </source>
</evidence>
<feature type="non-terminal residue" evidence="8">
    <location>
        <position position="2428"/>
    </location>
</feature>
<dbReference type="InterPro" id="IPR008979">
    <property type="entry name" value="Galactose-bd-like_sf"/>
</dbReference>
<feature type="site" description="Important for catalytic activity, responsible for pKa modulation of the active site Glu and correct orientation of both the proton donor and substrate" evidence="5">
    <location>
        <position position="199"/>
    </location>
</feature>
<evidence type="ECO:0000256" key="6">
    <source>
        <dbReference type="SAM" id="SignalP"/>
    </source>
</evidence>
<comment type="similarity">
    <text evidence="1">Belongs to the glycosyl hydrolase 43 family.</text>
</comment>
<dbReference type="CDD" id="cd18820">
    <property type="entry name" value="GH43_LbAraf43-like"/>
    <property type="match status" value="2"/>
</dbReference>
<dbReference type="SMART" id="SM00458">
    <property type="entry name" value="RICIN"/>
    <property type="match status" value="1"/>
</dbReference>
<dbReference type="Gene3D" id="2.80.10.50">
    <property type="match status" value="1"/>
</dbReference>
<dbReference type="PANTHER" id="PTHR43817:SF1">
    <property type="entry name" value="HYDROLASE, FAMILY 43, PUTATIVE (AFU_ORTHOLOGUE AFUA_3G01660)-RELATED"/>
    <property type="match status" value="1"/>
</dbReference>
<dbReference type="EMBL" id="JACRST010000027">
    <property type="protein sequence ID" value="MBC8547592.1"/>
    <property type="molecule type" value="Genomic_DNA"/>
</dbReference>
<keyword evidence="3" id="KW-0378">Hydrolase</keyword>
<sequence>MRRSLRAVVASFLAVTMIAANLAAAVTASAYTAEHPSVPEGVSKPEWGRMEWKGDGGYLPLDFSALFDFPVRDTFIQYIPASVQRGGDYYYLVGTTGYPTWFSNTEGVRMWRSRDMKNWEDLGVVWNIRDSKWALGDNDEVACWAPEFHYIEKYGNYYMTYSTNRGGNGILKSTTGNPEGPYVELTDNEVVGSERFNIDGSFFEDDDGRLYYLWQDGMIAEISLQDAQGNDEVRFLSEPILLGVPASTSPTSQNNPDKYDYEHVGFEGVYLTKIDGKYYLSCAEFNTNSDDLVAADIRYAQDNGLAVPAMDQLTYDCMVAVSDSILGPYDNWHLAVRSGGHNNFFFDREGQLWSTFFGSAGSWDHYTPLDGRPAALKMEVDEQGRLQPVWENGESNLAQREGASASASSEWAANYSAAAAIDGRLNTRWAAKNFGAGECLTVDLGKQCVISGVRTYFELSAQRYSYTIETSADGQSWASYADRSGDAAVSGAPIDRGEGLTEARYVRISPRSHTGSGGFLSSICEFQVYGWEDGITAAQVAGSIRELAAPAQGDTELVLPTLPNGFTASVKSSGDAALIGADGAISLPEYTTSVEVVLTISGADGSADTAPIAVKLPSRQANLAQGKAATASTVFSGDYAASKAVDGDPDTRWAASGNAMPQTLTVDLGGVYAVNGVESEFELSGRYLRYKLETSVDGSAWQPFADRTENTLLADTWVDTAELPAVARYVRMTITEAQLKGVDFASVRELRVFGEEPGEALDVTIEPGVNGTITSNAADGKVYPGGSVTFTFRPDSGYKVGQAYVNGQPVALSASQQYTATDVREALTVRADFVEGGEVKPQGTEPVYNPIAPAVTSEGTADPSVVYHDGNYYYVKMRGSSEIVIYKSPDLFSVAAGECRVVFSTQEATAAGLLPVTLWAPELQYVEKTGKWYIYFTAEESGVSHKMYAMEGGASPDDPFVYRGRMGGQTSDWQIDGVLVEKRNNPDDPSDNQLYFVNSIIQRSDDLGDVQDLGIYEMTDPLNYKEGSLQIISRPTYDWERWGTPDSALSVNEGPEVLYRNGRVFLTYSGSTCWSRHYKLGMLTIDETADFMNPDNWVKSSEPVFTESAENSAYGVGHHCMVYNSDTGVDYIVYHGYDAPPASRAYATNKRDVRMQEFTWNEDGTPNFGVPNDYTTPVGYSALKEFSDSFDSGSFDERWVAYGGQWTVEDGRAVSSDMVLGSKILLKDAMLADFTLEADLTASSIQREGGALLFRATLAYPAPDALCGYYFGLDAGTGRAVLGKFSDGWKVMSTVPFPVKAGQTYHVKVVANGTNIAAYVDDMENPVVIARDSDYRQGSVGVRAYGAVVSADNFSVVSEAFDETRPQTQFEVGGVYKIINYNSGKVVGVADAGTSNGSNIVQQTDTGAPSQQWKVLEGPDGWYKLQNMGSGKLMGVAGSSAYNANVHIWEDDGTAGELWQIDENGDGTFKFIAQCSGRVLDVDGFSKAEGGNISQYTDNVTSNQRFLLVRVSEDEETGYSNPIAMDQEYPDPYIYYHELDGYYYGMATNIAADGSSTKLYLYRSRNMADVFRYGEKKLIAEPTPGRDIWAPEIHYIDGAWYVYYSGGMRGYVLENTSANPMEGAWENKGAIYAEGYQDVEQIDGTILRQNGKLYYIWCLWKLPEKDPSDTTIRQTVVISEMENPWTLTGGITVLSESEYDWEQFGSAGESDIGYKTNEGPAVLQRGGKTFVTYSGSYCHTQYYRLGMLTCDSAADPMDASNWTKSAEPVFQRSAANGLWSTGHNSFTTTPDGEEVYLVYHASLTNQNDDRRYPCLQRISFDEQGTPVFGAPAGRYDLLEKPQSAEPNDFKDNLALGKTASASSEYRGAPGYLASSAVDGDRNTRWAADGSSMPQSLTVDLGGNYFINYVNTVFEMSAPYQFVLEYSDDNLTWKTFADYSANTEELSSKNAEGAAVGRYVRIRFTADGTQGYWASIWEFEVYGGEIPAYEPFVLSGLVYEPVSLPETIELEFDGGVVKQLPIIWEQAAVSFDAAGEYTVNGEIAGIGLPVTANLSIAEKGLADNLALGKQADASSTFNGDYSAAKAVDSDRSTRWAANGPSMPQWLSVDLGDVWCITGVNTVFEMSAQYQYVLETSLDNQEWTTYADRSANTQAMSEALDEGAAFGRYVRIRVLGAQQNWASIWELEVYGGKAVSAEAISLTGRVGEAITLPGWATVRFAGGASRELPVTWTTNPVTYGQPGAYTVFGEIAGSGISVAANLEVTDIDTYTLSGTVDAGALDIPVEGIGVELYRVTGESVSAEPAATTQTDAAGAYRFENVAPGSLVIKVVSTAQYTAPVKEITVTDGDVTVPAIVLQSAVDKTALKDLIEAAGQYEEGAYTAASWAALEAALEEANRVMEDKDATAEEVQTASDELQAAIDGLRYELNT</sequence>
<evidence type="ECO:0000256" key="4">
    <source>
        <dbReference type="ARBA" id="ARBA00023295"/>
    </source>
</evidence>
<feature type="signal peptide" evidence="6">
    <location>
        <begin position="1"/>
        <end position="19"/>
    </location>
</feature>
<evidence type="ECO:0000256" key="1">
    <source>
        <dbReference type="ARBA" id="ARBA00009865"/>
    </source>
</evidence>
<keyword evidence="9" id="KW-1185">Reference proteome</keyword>
<dbReference type="Pfam" id="PF04616">
    <property type="entry name" value="Glyco_hydro_43"/>
    <property type="match status" value="3"/>
</dbReference>
<dbReference type="SUPFAM" id="SSF50370">
    <property type="entry name" value="Ricin B-like lectins"/>
    <property type="match status" value="1"/>
</dbReference>
<evidence type="ECO:0000256" key="2">
    <source>
        <dbReference type="ARBA" id="ARBA00022729"/>
    </source>
</evidence>
<dbReference type="SUPFAM" id="SSF49785">
    <property type="entry name" value="Galactose-binding domain-like"/>
    <property type="match status" value="4"/>
</dbReference>
<dbReference type="InterPro" id="IPR011081">
    <property type="entry name" value="Big_4"/>
</dbReference>
<evidence type="ECO:0000313" key="8">
    <source>
        <dbReference type="EMBL" id="MBC8547592.1"/>
    </source>
</evidence>
<dbReference type="InterPro" id="IPR035992">
    <property type="entry name" value="Ricin_B-like_lectins"/>
</dbReference>
<dbReference type="Proteomes" id="UP000653127">
    <property type="component" value="Unassembled WGS sequence"/>
</dbReference>
<dbReference type="InterPro" id="IPR000772">
    <property type="entry name" value="Ricin_B_lectin"/>
</dbReference>
<dbReference type="Pfam" id="PF14200">
    <property type="entry name" value="RicinB_lectin_2"/>
    <property type="match status" value="2"/>
</dbReference>
<feature type="domain" description="F5/8 type C" evidence="7">
    <location>
        <begin position="1843"/>
        <end position="1983"/>
    </location>
</feature>
<gene>
    <name evidence="8" type="ORF">H8711_11720</name>
</gene>
<dbReference type="SUPFAM" id="SSF49478">
    <property type="entry name" value="Cna protein B-type domain"/>
    <property type="match status" value="1"/>
</dbReference>
<dbReference type="CDD" id="cd08986">
    <property type="entry name" value="GH43-like"/>
    <property type="match status" value="1"/>
</dbReference>
<keyword evidence="2 6" id="KW-0732">Signal</keyword>
<name>A0A926I112_9FIRM</name>
<feature type="domain" description="F5/8 type C" evidence="7">
    <location>
        <begin position="2053"/>
        <end position="2190"/>
    </location>
</feature>
<reference evidence="8" key="1">
    <citation type="submission" date="2020-08" db="EMBL/GenBank/DDBJ databases">
        <title>Genome public.</title>
        <authorList>
            <person name="Liu C."/>
            <person name="Sun Q."/>
        </authorList>
    </citation>
    <scope>NUCLEOTIDE SEQUENCE</scope>
    <source>
        <strain evidence="8">NSJ-31</strain>
    </source>
</reference>
<dbReference type="Pfam" id="PF07532">
    <property type="entry name" value="Big_4"/>
    <property type="match status" value="2"/>
</dbReference>
<dbReference type="PROSITE" id="PS50231">
    <property type="entry name" value="RICIN_B_LECTIN"/>
    <property type="match status" value="1"/>
</dbReference>
<dbReference type="Gene3D" id="1.20.1270.90">
    <property type="entry name" value="AF1782-like"/>
    <property type="match status" value="1"/>
</dbReference>
<keyword evidence="4" id="KW-0326">Glycosidase</keyword>
<dbReference type="RefSeq" id="WP_249283633.1">
    <property type="nucleotide sequence ID" value="NZ_JACRST010000027.1"/>
</dbReference>
<dbReference type="PROSITE" id="PS50022">
    <property type="entry name" value="FA58C_3"/>
    <property type="match status" value="4"/>
</dbReference>
<feature type="domain" description="F5/8 type C" evidence="7">
    <location>
        <begin position="392"/>
        <end position="531"/>
    </location>
</feature>
<dbReference type="SUPFAM" id="SSF75005">
    <property type="entry name" value="Arabinanase/levansucrase/invertase"/>
    <property type="match status" value="3"/>
</dbReference>
<dbReference type="SMART" id="SM00231">
    <property type="entry name" value="FA58C"/>
    <property type="match status" value="3"/>
</dbReference>
<dbReference type="GO" id="GO:0005975">
    <property type="term" value="P:carbohydrate metabolic process"/>
    <property type="evidence" value="ECO:0007669"/>
    <property type="project" value="InterPro"/>
</dbReference>
<organism evidence="8 9">
    <name type="scientific">Ligaoa zhengdingensis</name>
    <dbReference type="NCBI Taxonomy" id="2763658"/>
    <lineage>
        <taxon>Bacteria</taxon>
        <taxon>Bacillati</taxon>
        <taxon>Bacillota</taxon>
        <taxon>Clostridia</taxon>
        <taxon>Eubacteriales</taxon>
        <taxon>Oscillospiraceae</taxon>
        <taxon>Ligaoa</taxon>
    </lineage>
</organism>
<accession>A0A926I112</accession>
<dbReference type="InterPro" id="IPR013783">
    <property type="entry name" value="Ig-like_fold"/>
</dbReference>
<feature type="chain" id="PRO_5038734265" evidence="6">
    <location>
        <begin position="20"/>
        <end position="2428"/>
    </location>
</feature>
<dbReference type="Gene3D" id="2.115.10.20">
    <property type="entry name" value="Glycosyl hydrolase domain, family 43"/>
    <property type="match status" value="3"/>
</dbReference>
<evidence type="ECO:0000259" key="7">
    <source>
        <dbReference type="PROSITE" id="PS50022"/>
    </source>
</evidence>